<dbReference type="AlphaFoldDB" id="A0A2K8P4L3"/>
<dbReference type="OrthoDB" id="391730at2"/>
<proteinExistence type="predicted"/>
<dbReference type="EMBL" id="CP024969">
    <property type="protein sequence ID" value="ATZ21679.1"/>
    <property type="molecule type" value="Genomic_DNA"/>
</dbReference>
<accession>A0A2K8P4L3</accession>
<reference evidence="1 2" key="1">
    <citation type="submission" date="2017-11" db="EMBL/GenBank/DDBJ databases">
        <title>Genome sequence of Mesoplasma tabanidae BARC 857 (ATCC 49584).</title>
        <authorList>
            <person name="Lo W.-S."/>
            <person name="Kuo C.-H."/>
        </authorList>
    </citation>
    <scope>NUCLEOTIDE SEQUENCE [LARGE SCALE GENOMIC DNA]</scope>
    <source>
        <strain evidence="1 2">BARC 857</strain>
    </source>
</reference>
<sequence>MKTIKLLNILSGATIVASPTLSISSIKENKVVDRVQWIEHSLNFNTKFIETDQNKEVVPNRVYETKGQMSDLLNNWLLYKELNEIENINTTNYSSKFISKSESGKKLNYDFMTKLLSSDDIVVNKMNFYVNDVKDKQYSVDMVGDFIIDKKEYKSMSILGYESTMKFTSEELLSGFQIAFSYYSYDILSFVHPEKWNAKATLNESPTVNVGTLNEYKNYFNSHPDQYSKVIAPYWLLKDGVTGEEYQVSAESLNGSEILTGENSGSFLSILLSEINAETNRYYLVINWHAKVGNNFVSGRYSNKKYDKEIFELKDCEISLNVMMNK</sequence>
<evidence type="ECO:0000313" key="1">
    <source>
        <dbReference type="EMBL" id="ATZ21679.1"/>
    </source>
</evidence>
<protein>
    <submittedName>
        <fullName evidence="1">Uncharacterized protein</fullName>
    </submittedName>
</protein>
<name>A0A2K8P4L3_9MOLU</name>
<dbReference type="Proteomes" id="UP000232223">
    <property type="component" value="Chromosome"/>
</dbReference>
<keyword evidence="2" id="KW-1185">Reference proteome</keyword>
<dbReference type="RefSeq" id="WP_100679607.1">
    <property type="nucleotide sequence ID" value="NZ_CP024969.1"/>
</dbReference>
<gene>
    <name evidence="1" type="ORF">MTABA_v1c04810</name>
</gene>
<evidence type="ECO:0000313" key="2">
    <source>
        <dbReference type="Proteomes" id="UP000232223"/>
    </source>
</evidence>
<dbReference type="KEGG" id="mtab:MTABA_v1c04810"/>
<organism evidence="1 2">
    <name type="scientific">Mesoplasma tabanidae</name>
    <dbReference type="NCBI Taxonomy" id="219745"/>
    <lineage>
        <taxon>Bacteria</taxon>
        <taxon>Bacillati</taxon>
        <taxon>Mycoplasmatota</taxon>
        <taxon>Mollicutes</taxon>
        <taxon>Entomoplasmatales</taxon>
        <taxon>Entomoplasmataceae</taxon>
        <taxon>Mesoplasma</taxon>
    </lineage>
</organism>